<dbReference type="PANTHER" id="PTHR43649:SF12">
    <property type="entry name" value="DIACETYLCHITOBIOSE BINDING PROTEIN DASA"/>
    <property type="match status" value="1"/>
</dbReference>
<dbReference type="Proteomes" id="UP000321034">
    <property type="component" value="Unassembled WGS sequence"/>
</dbReference>
<evidence type="ECO:0000256" key="1">
    <source>
        <dbReference type="SAM" id="SignalP"/>
    </source>
</evidence>
<proteinExistence type="predicted"/>
<dbReference type="InterPro" id="IPR050490">
    <property type="entry name" value="Bact_solute-bd_prot1"/>
</dbReference>
<feature type="signal peptide" evidence="1">
    <location>
        <begin position="1"/>
        <end position="29"/>
    </location>
</feature>
<evidence type="ECO:0000313" key="2">
    <source>
        <dbReference type="EMBL" id="TXK09398.1"/>
    </source>
</evidence>
<sequence>MDVRPSPRRHGRSVVAALALGATAVLALAGCSSPGGSGGTEEQTLTVWFPGTNPDEQKLVNDTLVPRFEEETGAQVEVTFVDWGDISTKLNSAFAAGTAPDVFGHGPAAAADFVANDRILNLDDDVANLSDDDREDLAAALPGGQVDGSQYLIPLSLQGYLVMYDAEAFAAAGLDPDDPPSTWEEIRDAAETLTERDGSGAITRSGLLLPSQALARQQSFLTLLAGEGGTLLDEAGSEATFASDEGVDALDFFAGLYSGDDAVSTGLGEDYLNAPAAQQPLVLGTAAMTVQSSSGMEKILEAAPDKDLRVMPALAFGDNDPAAFGGAGPGLMINSDTDHADLAWEFITYMLSPDVGTEYTEGIGAVPVRASAAESDYAKNSPVISMFLSQTDRFVANPNVVGWTQVRDALDSSIEQALNGTPARDALESAATETDEILEANG</sequence>
<keyword evidence="3" id="KW-1185">Reference proteome</keyword>
<dbReference type="EMBL" id="VRSV01000002">
    <property type="protein sequence ID" value="TXK09398.1"/>
    <property type="molecule type" value="Genomic_DNA"/>
</dbReference>
<dbReference type="Pfam" id="PF01547">
    <property type="entry name" value="SBP_bac_1"/>
    <property type="match status" value="1"/>
</dbReference>
<dbReference type="CDD" id="cd14748">
    <property type="entry name" value="PBP2_UgpB"/>
    <property type="match status" value="1"/>
</dbReference>
<reference evidence="2 3" key="1">
    <citation type="submission" date="2019-08" db="EMBL/GenBank/DDBJ databases">
        <authorList>
            <person name="Dong K."/>
        </authorList>
    </citation>
    <scope>NUCLEOTIDE SEQUENCE [LARGE SCALE GENOMIC DNA]</scope>
    <source>
        <strain evidence="2 3">JCM14558</strain>
    </source>
</reference>
<feature type="chain" id="PRO_5038686350" evidence="1">
    <location>
        <begin position="30"/>
        <end position="442"/>
    </location>
</feature>
<protein>
    <submittedName>
        <fullName evidence="2">ABC transporter substrate-binding protein</fullName>
    </submittedName>
</protein>
<organism evidence="2 3">
    <name type="scientific">Microbacterium hatanonis</name>
    <dbReference type="NCBI Taxonomy" id="404366"/>
    <lineage>
        <taxon>Bacteria</taxon>
        <taxon>Bacillati</taxon>
        <taxon>Actinomycetota</taxon>
        <taxon>Actinomycetes</taxon>
        <taxon>Micrococcales</taxon>
        <taxon>Microbacteriaceae</taxon>
        <taxon>Microbacterium</taxon>
    </lineage>
</organism>
<dbReference type="SUPFAM" id="SSF53850">
    <property type="entry name" value="Periplasmic binding protein-like II"/>
    <property type="match status" value="1"/>
</dbReference>
<dbReference type="Gene3D" id="3.40.190.10">
    <property type="entry name" value="Periplasmic binding protein-like II"/>
    <property type="match status" value="1"/>
</dbReference>
<comment type="caution">
    <text evidence="2">The sequence shown here is derived from an EMBL/GenBank/DDBJ whole genome shotgun (WGS) entry which is preliminary data.</text>
</comment>
<dbReference type="PANTHER" id="PTHR43649">
    <property type="entry name" value="ARABINOSE-BINDING PROTEIN-RELATED"/>
    <property type="match status" value="1"/>
</dbReference>
<gene>
    <name evidence="2" type="ORF">FVP77_10685</name>
</gene>
<name>A0A5C8HU35_9MICO</name>
<evidence type="ECO:0000313" key="3">
    <source>
        <dbReference type="Proteomes" id="UP000321034"/>
    </source>
</evidence>
<dbReference type="InterPro" id="IPR006059">
    <property type="entry name" value="SBP"/>
</dbReference>
<accession>A0A5C8HU35</accession>
<dbReference type="RefSeq" id="WP_147894615.1">
    <property type="nucleotide sequence ID" value="NZ_BAAANR010000001.1"/>
</dbReference>
<dbReference type="AlphaFoldDB" id="A0A5C8HU35"/>
<dbReference type="OrthoDB" id="2515046at2"/>
<dbReference type="PROSITE" id="PS51257">
    <property type="entry name" value="PROKAR_LIPOPROTEIN"/>
    <property type="match status" value="1"/>
</dbReference>
<keyword evidence="1" id="KW-0732">Signal</keyword>